<dbReference type="Proteomes" id="UP001054945">
    <property type="component" value="Unassembled WGS sequence"/>
</dbReference>
<accession>A0AAV4UKX9</accession>
<comment type="caution">
    <text evidence="1">The sequence shown here is derived from an EMBL/GenBank/DDBJ whole genome shotgun (WGS) entry which is preliminary data.</text>
</comment>
<sequence>MKQSRLLCTEMKWGKVVRESKAGCYGNTLRYTSKRSKLGGGGGEGEEGWWGCRLQNNTAPESLCDSTGIRSRWLMVGGWNYALPW</sequence>
<gene>
    <name evidence="1" type="ORF">CEXT_700281</name>
</gene>
<protein>
    <submittedName>
        <fullName evidence="1">Uncharacterized protein</fullName>
    </submittedName>
</protein>
<organism evidence="1 2">
    <name type="scientific">Caerostris extrusa</name>
    <name type="common">Bark spider</name>
    <name type="synonym">Caerostris bankana</name>
    <dbReference type="NCBI Taxonomy" id="172846"/>
    <lineage>
        <taxon>Eukaryota</taxon>
        <taxon>Metazoa</taxon>
        <taxon>Ecdysozoa</taxon>
        <taxon>Arthropoda</taxon>
        <taxon>Chelicerata</taxon>
        <taxon>Arachnida</taxon>
        <taxon>Araneae</taxon>
        <taxon>Araneomorphae</taxon>
        <taxon>Entelegynae</taxon>
        <taxon>Araneoidea</taxon>
        <taxon>Araneidae</taxon>
        <taxon>Caerostris</taxon>
    </lineage>
</organism>
<dbReference type="AlphaFoldDB" id="A0AAV4UKX9"/>
<dbReference type="EMBL" id="BPLR01013070">
    <property type="protein sequence ID" value="GIY58495.1"/>
    <property type="molecule type" value="Genomic_DNA"/>
</dbReference>
<evidence type="ECO:0000313" key="1">
    <source>
        <dbReference type="EMBL" id="GIY58495.1"/>
    </source>
</evidence>
<proteinExistence type="predicted"/>
<evidence type="ECO:0000313" key="2">
    <source>
        <dbReference type="Proteomes" id="UP001054945"/>
    </source>
</evidence>
<keyword evidence="2" id="KW-1185">Reference proteome</keyword>
<name>A0AAV4UKX9_CAEEX</name>
<reference evidence="1 2" key="1">
    <citation type="submission" date="2021-06" db="EMBL/GenBank/DDBJ databases">
        <title>Caerostris extrusa draft genome.</title>
        <authorList>
            <person name="Kono N."/>
            <person name="Arakawa K."/>
        </authorList>
    </citation>
    <scope>NUCLEOTIDE SEQUENCE [LARGE SCALE GENOMIC DNA]</scope>
</reference>